<evidence type="ECO:0000313" key="1">
    <source>
        <dbReference type="EMBL" id="SCZ98761.1"/>
    </source>
</evidence>
<sequence length="101" mass="11809">MESLPCLHIHTRWSVGSVLKYTAVATTFEERVDSDRPQLVVIFTELGDLDVPFIRYIGGSRRTHNLLQNHPGRLNQYTKSEGTFKRCMRRILFQQGCNYRH</sequence>
<proteinExistence type="predicted"/>
<name>A0A2X0NB95_9BASI</name>
<dbReference type="EMBL" id="FMWP01000096">
    <property type="protein sequence ID" value="SCZ98761.1"/>
    <property type="molecule type" value="Genomic_DNA"/>
</dbReference>
<reference evidence="2" key="1">
    <citation type="submission" date="2016-10" db="EMBL/GenBank/DDBJ databases">
        <authorList>
            <person name="Jeantristanb JTB J.-T."/>
            <person name="Ricardo R."/>
        </authorList>
    </citation>
    <scope>NUCLEOTIDE SEQUENCE [LARGE SCALE GENOMIC DNA]</scope>
</reference>
<dbReference type="Proteomes" id="UP000249723">
    <property type="component" value="Unassembled WGS sequence"/>
</dbReference>
<accession>A0A2X0NB95</accession>
<gene>
    <name evidence="1" type="ORF">BZ3500_MVSOF-1268-A1-R1_CHR3-1G05602</name>
</gene>
<evidence type="ECO:0000313" key="2">
    <source>
        <dbReference type="Proteomes" id="UP000249723"/>
    </source>
</evidence>
<keyword evidence="2" id="KW-1185">Reference proteome</keyword>
<dbReference type="AlphaFoldDB" id="A0A2X0NB95"/>
<organism evidence="1 2">
    <name type="scientific">Microbotryum saponariae</name>
    <dbReference type="NCBI Taxonomy" id="289078"/>
    <lineage>
        <taxon>Eukaryota</taxon>
        <taxon>Fungi</taxon>
        <taxon>Dikarya</taxon>
        <taxon>Basidiomycota</taxon>
        <taxon>Pucciniomycotina</taxon>
        <taxon>Microbotryomycetes</taxon>
        <taxon>Microbotryales</taxon>
        <taxon>Microbotryaceae</taxon>
        <taxon>Microbotryum</taxon>
    </lineage>
</organism>
<protein>
    <submittedName>
        <fullName evidence="1">BZ3500_MvSof-1268-A1-R1_Chr3-1g05602 protein</fullName>
    </submittedName>
</protein>